<keyword evidence="5" id="KW-0808">Transferase</keyword>
<dbReference type="SUPFAM" id="SSF55874">
    <property type="entry name" value="ATPase domain of HSP90 chaperone/DNA topoisomerase II/histidine kinase"/>
    <property type="match status" value="1"/>
</dbReference>
<dbReference type="PANTHER" id="PTHR41523:SF8">
    <property type="entry name" value="ETHYLENE RESPONSE SENSOR PROTEIN"/>
    <property type="match status" value="1"/>
</dbReference>
<evidence type="ECO:0000256" key="2">
    <source>
        <dbReference type="ARBA" id="ARBA00004141"/>
    </source>
</evidence>
<evidence type="ECO:0000256" key="5">
    <source>
        <dbReference type="ARBA" id="ARBA00022679"/>
    </source>
</evidence>
<dbReference type="AlphaFoldDB" id="A0A5A9GCW9"/>
<evidence type="ECO:0000256" key="4">
    <source>
        <dbReference type="ARBA" id="ARBA00022553"/>
    </source>
</evidence>
<feature type="transmembrane region" description="Helical" evidence="13">
    <location>
        <begin position="157"/>
        <end position="180"/>
    </location>
</feature>
<dbReference type="PANTHER" id="PTHR41523">
    <property type="entry name" value="TWO-COMPONENT SYSTEM SENSOR PROTEIN"/>
    <property type="match status" value="1"/>
</dbReference>
<keyword evidence="11" id="KW-0902">Two-component regulatory system</keyword>
<keyword evidence="16" id="KW-1185">Reference proteome</keyword>
<dbReference type="Gene3D" id="3.30.565.10">
    <property type="entry name" value="Histidine kinase-like ATPase, C-terminal domain"/>
    <property type="match status" value="1"/>
</dbReference>
<proteinExistence type="predicted"/>
<dbReference type="OrthoDB" id="9767435at2"/>
<evidence type="ECO:0000313" key="16">
    <source>
        <dbReference type="Proteomes" id="UP000324927"/>
    </source>
</evidence>
<dbReference type="SMART" id="SM00387">
    <property type="entry name" value="HATPase_c"/>
    <property type="match status" value="1"/>
</dbReference>
<dbReference type="GO" id="GO:0016020">
    <property type="term" value="C:membrane"/>
    <property type="evidence" value="ECO:0007669"/>
    <property type="project" value="UniProtKB-SubCell"/>
</dbReference>
<sequence>MGCRSASRSSAAASPTKTCWASAVPPRRCWPMPAAPGRCPPGMAPAWAVAEGVAEGIDAIRHIIVCIPRSSDSGSRLLPFRRVVRSRARGMEDLLRRLSSNLPRAAWARYGITLLLVGLTALLRYALDPLLFKYPFLVFLPTIFVISLLLDRGSGYLSVALSGLCSAWFFMKPEGVLWIAEPGDQLAFLIYMGLGFGIAGGAHALRRANERLRLSSERLFAANAEKDLMLHEIHHRIRNDLQQICAQLTLAAHKSGAGQDIVSGTIERIGVLARVYVRLRRVEGVNIVSSKDFLESLVEDIQLGVVGVRPVSVSAEVDDADLDMGVAVAVGTIANELITNALKYAFPDGCAGRIDLSFRREAAECVLCVCDDGVGILSERPQGTGLGGRIMRQLALQLQGSLDIGPQLPHGVKATLRFPCCRAAAVDDGSAAP</sequence>
<dbReference type="Gene3D" id="1.20.120.620">
    <property type="entry name" value="Backbone structure of the membrane domain of e. Coli histidine kinase receptor kdpd"/>
    <property type="match status" value="1"/>
</dbReference>
<protein>
    <recommendedName>
        <fullName evidence="3">histidine kinase</fullName>
        <ecNumber evidence="3">2.7.13.3</ecNumber>
    </recommendedName>
</protein>
<dbReference type="Pfam" id="PF13493">
    <property type="entry name" value="DUF4118"/>
    <property type="match status" value="1"/>
</dbReference>
<dbReference type="InterPro" id="IPR036890">
    <property type="entry name" value="HATPase_C_sf"/>
</dbReference>
<keyword evidence="4" id="KW-0597">Phosphoprotein</keyword>
<evidence type="ECO:0000259" key="14">
    <source>
        <dbReference type="PROSITE" id="PS50109"/>
    </source>
</evidence>
<feature type="domain" description="Histidine kinase" evidence="14">
    <location>
        <begin position="232"/>
        <end position="422"/>
    </location>
</feature>
<keyword evidence="9" id="KW-0067">ATP-binding</keyword>
<evidence type="ECO:0000256" key="3">
    <source>
        <dbReference type="ARBA" id="ARBA00012438"/>
    </source>
</evidence>
<accession>A0A5A9GCW9</accession>
<dbReference type="InterPro" id="IPR003594">
    <property type="entry name" value="HATPase_dom"/>
</dbReference>
<dbReference type="InterPro" id="IPR025201">
    <property type="entry name" value="KdpD_TM"/>
</dbReference>
<dbReference type="EC" id="2.7.13.3" evidence="3"/>
<evidence type="ECO:0000313" key="15">
    <source>
        <dbReference type="EMBL" id="KAA0592348.1"/>
    </source>
</evidence>
<organism evidence="15 16">
    <name type="scientific">Azospirillum lipoferum</name>
    <dbReference type="NCBI Taxonomy" id="193"/>
    <lineage>
        <taxon>Bacteria</taxon>
        <taxon>Pseudomonadati</taxon>
        <taxon>Pseudomonadota</taxon>
        <taxon>Alphaproteobacteria</taxon>
        <taxon>Rhodospirillales</taxon>
        <taxon>Azospirillaceae</taxon>
        <taxon>Azospirillum</taxon>
    </lineage>
</organism>
<comment type="subcellular location">
    <subcellularLocation>
        <location evidence="2">Membrane</location>
        <topology evidence="2">Multi-pass membrane protein</topology>
    </subcellularLocation>
</comment>
<evidence type="ECO:0000256" key="1">
    <source>
        <dbReference type="ARBA" id="ARBA00000085"/>
    </source>
</evidence>
<name>A0A5A9GCW9_AZOLI</name>
<gene>
    <name evidence="15" type="ORF">FZ942_27870</name>
</gene>
<dbReference type="EMBL" id="VTTN01000016">
    <property type="protein sequence ID" value="KAA0592348.1"/>
    <property type="molecule type" value="Genomic_DNA"/>
</dbReference>
<evidence type="ECO:0000256" key="11">
    <source>
        <dbReference type="ARBA" id="ARBA00023012"/>
    </source>
</evidence>
<dbReference type="Proteomes" id="UP000324927">
    <property type="component" value="Unassembled WGS sequence"/>
</dbReference>
<evidence type="ECO:0000256" key="7">
    <source>
        <dbReference type="ARBA" id="ARBA00022741"/>
    </source>
</evidence>
<dbReference type="Pfam" id="PF07568">
    <property type="entry name" value="HisKA_2"/>
    <property type="match status" value="1"/>
</dbReference>
<dbReference type="InterPro" id="IPR038318">
    <property type="entry name" value="KdpD_sf"/>
</dbReference>
<keyword evidence="6 13" id="KW-0812">Transmembrane</keyword>
<reference evidence="15 16" key="1">
    <citation type="submission" date="2019-08" db="EMBL/GenBank/DDBJ databases">
        <authorList>
            <person name="Grouzdev D."/>
            <person name="Tikhonova E."/>
            <person name="Kravchenko I."/>
        </authorList>
    </citation>
    <scope>NUCLEOTIDE SEQUENCE [LARGE SCALE GENOMIC DNA]</scope>
    <source>
        <strain evidence="15 16">59b</strain>
    </source>
</reference>
<dbReference type="GO" id="GO:0004673">
    <property type="term" value="F:protein histidine kinase activity"/>
    <property type="evidence" value="ECO:0007669"/>
    <property type="project" value="UniProtKB-EC"/>
</dbReference>
<evidence type="ECO:0000256" key="10">
    <source>
        <dbReference type="ARBA" id="ARBA00022989"/>
    </source>
</evidence>
<keyword evidence="10 13" id="KW-1133">Transmembrane helix</keyword>
<feature type="transmembrane region" description="Helical" evidence="13">
    <location>
        <begin position="186"/>
        <end position="205"/>
    </location>
</feature>
<evidence type="ECO:0000256" key="8">
    <source>
        <dbReference type="ARBA" id="ARBA00022777"/>
    </source>
</evidence>
<evidence type="ECO:0000256" key="12">
    <source>
        <dbReference type="ARBA" id="ARBA00023136"/>
    </source>
</evidence>
<keyword evidence="8" id="KW-0418">Kinase</keyword>
<dbReference type="GO" id="GO:0005524">
    <property type="term" value="F:ATP binding"/>
    <property type="evidence" value="ECO:0007669"/>
    <property type="project" value="UniProtKB-KW"/>
</dbReference>
<dbReference type="GO" id="GO:0000160">
    <property type="term" value="P:phosphorelay signal transduction system"/>
    <property type="evidence" value="ECO:0007669"/>
    <property type="project" value="UniProtKB-KW"/>
</dbReference>
<evidence type="ECO:0000256" key="13">
    <source>
        <dbReference type="SAM" id="Phobius"/>
    </source>
</evidence>
<evidence type="ECO:0000256" key="6">
    <source>
        <dbReference type="ARBA" id="ARBA00022692"/>
    </source>
</evidence>
<keyword evidence="7" id="KW-0547">Nucleotide-binding</keyword>
<comment type="catalytic activity">
    <reaction evidence="1">
        <text>ATP + protein L-histidine = ADP + protein N-phospho-L-histidine.</text>
        <dbReference type="EC" id="2.7.13.3"/>
    </reaction>
</comment>
<keyword evidence="12 13" id="KW-0472">Membrane</keyword>
<evidence type="ECO:0000256" key="9">
    <source>
        <dbReference type="ARBA" id="ARBA00022840"/>
    </source>
</evidence>
<dbReference type="InterPro" id="IPR005467">
    <property type="entry name" value="His_kinase_dom"/>
</dbReference>
<feature type="transmembrane region" description="Helical" evidence="13">
    <location>
        <begin position="106"/>
        <end position="126"/>
    </location>
</feature>
<comment type="caution">
    <text evidence="15">The sequence shown here is derived from an EMBL/GenBank/DDBJ whole genome shotgun (WGS) entry which is preliminary data.</text>
</comment>
<dbReference type="InterPro" id="IPR011495">
    <property type="entry name" value="Sig_transdc_His_kin_sub2_dim/P"/>
</dbReference>
<dbReference type="Pfam" id="PF02518">
    <property type="entry name" value="HATPase_c"/>
    <property type="match status" value="1"/>
</dbReference>
<dbReference type="PROSITE" id="PS50109">
    <property type="entry name" value="HIS_KIN"/>
    <property type="match status" value="1"/>
</dbReference>
<feature type="transmembrane region" description="Helical" evidence="13">
    <location>
        <begin position="132"/>
        <end position="150"/>
    </location>
</feature>